<evidence type="ECO:0000313" key="4">
    <source>
        <dbReference type="EMBL" id="OJF71992.1"/>
    </source>
</evidence>
<evidence type="ECO:0000256" key="2">
    <source>
        <dbReference type="SAM" id="Phobius"/>
    </source>
</evidence>
<keyword evidence="4" id="KW-0378">Hydrolase</keyword>
<keyword evidence="4" id="KW-0645">Protease</keyword>
<dbReference type="Pfam" id="PF02517">
    <property type="entry name" value="Rce1-like"/>
    <property type="match status" value="1"/>
</dbReference>
<dbReference type="Proteomes" id="UP000182015">
    <property type="component" value="Unassembled WGS sequence"/>
</dbReference>
<name>A0A1L8MMK6_9STRE</name>
<sequence>MLTTKKVSLGIIGSILILIFSQVSAELIETLLVLFKVPEFISIAISGIIYIFLTYFLLKQFVIKFFHRNLNDFGIGHFHVKWKWVIIGLLLPVVVTVIYLSIPGHIISTHKSTLETLAVISRGIFFTGFGAGFVEEMVFRGIIMTLVKEKWGMMISIVIPSLLFGLVHIIGMSFNLLSILLVMLAGTMVGVMFSLIAYESKTVWNNALVHSLWNSVIISGIFTISTKVDPYNISHYLLRTKSFLITGGQFGIESSLIALLGYSLVAYYGYSELKRG</sequence>
<dbReference type="STRING" id="1856638.A9Q68_00165"/>
<feature type="domain" description="CAAX prenyl protease 2/Lysostaphin resistance protein A-like" evidence="3">
    <location>
        <begin position="124"/>
        <end position="215"/>
    </location>
</feature>
<feature type="transmembrane region" description="Helical" evidence="2">
    <location>
        <begin position="244"/>
        <end position="270"/>
    </location>
</feature>
<feature type="transmembrane region" description="Helical" evidence="2">
    <location>
        <begin position="119"/>
        <end position="139"/>
    </location>
</feature>
<evidence type="ECO:0000256" key="1">
    <source>
        <dbReference type="ARBA" id="ARBA00009067"/>
    </source>
</evidence>
<evidence type="ECO:0000313" key="5">
    <source>
        <dbReference type="Proteomes" id="UP000182015"/>
    </source>
</evidence>
<dbReference type="GO" id="GO:0080120">
    <property type="term" value="P:CAAX-box protein maturation"/>
    <property type="evidence" value="ECO:0007669"/>
    <property type="project" value="UniProtKB-ARBA"/>
</dbReference>
<protein>
    <submittedName>
        <fullName evidence="4">CAAX amino terminal protease</fullName>
    </submittedName>
</protein>
<feature type="transmembrane region" description="Helical" evidence="2">
    <location>
        <begin position="176"/>
        <end position="196"/>
    </location>
</feature>
<gene>
    <name evidence="4" type="ORF">A9Q68_00165</name>
</gene>
<dbReference type="RefSeq" id="WP_071792632.1">
    <property type="nucleotide sequence ID" value="NZ_LZDD01000001.1"/>
</dbReference>
<feature type="transmembrane region" description="Helical" evidence="2">
    <location>
        <begin position="151"/>
        <end position="170"/>
    </location>
</feature>
<feature type="transmembrane region" description="Helical" evidence="2">
    <location>
        <begin position="41"/>
        <end position="63"/>
    </location>
</feature>
<comment type="similarity">
    <text evidence="1">Belongs to the UPF0177 family.</text>
</comment>
<keyword evidence="2" id="KW-0472">Membrane</keyword>
<comment type="caution">
    <text evidence="4">The sequence shown here is derived from an EMBL/GenBank/DDBJ whole genome shotgun (WGS) entry which is preliminary data.</text>
</comment>
<accession>A0A1L8MMK6</accession>
<feature type="transmembrane region" description="Helical" evidence="2">
    <location>
        <begin position="203"/>
        <end position="224"/>
    </location>
</feature>
<dbReference type="GO" id="GO:0004175">
    <property type="term" value="F:endopeptidase activity"/>
    <property type="evidence" value="ECO:0007669"/>
    <property type="project" value="UniProtKB-ARBA"/>
</dbReference>
<dbReference type="EMBL" id="LZDD01000001">
    <property type="protein sequence ID" value="OJF71992.1"/>
    <property type="molecule type" value="Genomic_DNA"/>
</dbReference>
<dbReference type="AlphaFoldDB" id="A0A1L8MMK6"/>
<proteinExistence type="inferred from homology"/>
<dbReference type="PANTHER" id="PTHR39430">
    <property type="entry name" value="MEMBRANE-ASSOCIATED PROTEASE-RELATED"/>
    <property type="match status" value="1"/>
</dbReference>
<keyword evidence="5" id="KW-1185">Reference proteome</keyword>
<dbReference type="OrthoDB" id="8607342at2"/>
<feature type="transmembrane region" description="Helical" evidence="2">
    <location>
        <begin position="84"/>
        <end position="107"/>
    </location>
</feature>
<evidence type="ECO:0000259" key="3">
    <source>
        <dbReference type="Pfam" id="PF02517"/>
    </source>
</evidence>
<dbReference type="GO" id="GO:0006508">
    <property type="term" value="P:proteolysis"/>
    <property type="evidence" value="ECO:0007669"/>
    <property type="project" value="UniProtKB-KW"/>
</dbReference>
<keyword evidence="2" id="KW-0812">Transmembrane</keyword>
<dbReference type="InterPro" id="IPR003675">
    <property type="entry name" value="Rce1/LyrA-like_dom"/>
</dbReference>
<organism evidence="4 5">
    <name type="scientific">Streptococcus bovimastitidis</name>
    <dbReference type="NCBI Taxonomy" id="1856638"/>
    <lineage>
        <taxon>Bacteria</taxon>
        <taxon>Bacillati</taxon>
        <taxon>Bacillota</taxon>
        <taxon>Bacilli</taxon>
        <taxon>Lactobacillales</taxon>
        <taxon>Streptococcaceae</taxon>
        <taxon>Streptococcus</taxon>
    </lineage>
</organism>
<keyword evidence="2" id="KW-1133">Transmembrane helix</keyword>
<reference evidence="5" key="1">
    <citation type="submission" date="2016-06" db="EMBL/GenBank/DDBJ databases">
        <authorList>
            <person name="de Vries S.P.W."/>
            <person name="Hadjirin N.F."/>
            <person name="Lay E.M."/>
            <person name="Zadoks R.N."/>
            <person name="Peacock S.J."/>
            <person name="Parkhill J."/>
            <person name="Grant A.J."/>
            <person name="Mcdougall S."/>
            <person name="Holmes M.A."/>
        </authorList>
    </citation>
    <scope>NUCLEOTIDE SEQUENCE [LARGE SCALE GENOMIC DNA]</scope>
    <source>
        <strain evidence="5">NZ1587</strain>
    </source>
</reference>
<dbReference type="PANTHER" id="PTHR39430:SF1">
    <property type="entry name" value="PROTEASE"/>
    <property type="match status" value="1"/>
</dbReference>